<dbReference type="SUPFAM" id="SSF143422">
    <property type="entry name" value="Transposase IS200-like"/>
    <property type="match status" value="1"/>
</dbReference>
<evidence type="ECO:0000313" key="3">
    <source>
        <dbReference type="Proteomes" id="UP000252707"/>
    </source>
</evidence>
<dbReference type="EMBL" id="QPJY01000002">
    <property type="protein sequence ID" value="RCX32225.1"/>
    <property type="molecule type" value="Genomic_DNA"/>
</dbReference>
<dbReference type="SMART" id="SM01321">
    <property type="entry name" value="Y1_Tnp"/>
    <property type="match status" value="1"/>
</dbReference>
<dbReference type="Proteomes" id="UP000252707">
    <property type="component" value="Unassembled WGS sequence"/>
</dbReference>
<accession>A0A369CGN5</accession>
<dbReference type="NCBIfam" id="NF047646">
    <property type="entry name" value="REP_Tyr_transpos"/>
    <property type="match status" value="1"/>
</dbReference>
<evidence type="ECO:0000259" key="1">
    <source>
        <dbReference type="SMART" id="SM01321"/>
    </source>
</evidence>
<evidence type="ECO:0000313" key="2">
    <source>
        <dbReference type="EMBL" id="RCX32225.1"/>
    </source>
</evidence>
<dbReference type="InterPro" id="IPR036515">
    <property type="entry name" value="Transposase_17_sf"/>
</dbReference>
<dbReference type="PANTHER" id="PTHR36966">
    <property type="entry name" value="REP-ASSOCIATED TYROSINE TRANSPOSASE"/>
    <property type="match status" value="1"/>
</dbReference>
<proteinExistence type="predicted"/>
<comment type="caution">
    <text evidence="2">The sequence shown here is derived from an EMBL/GenBank/DDBJ whole genome shotgun (WGS) entry which is preliminary data.</text>
</comment>
<dbReference type="Pfam" id="PF01797">
    <property type="entry name" value="Y1_Tnp"/>
    <property type="match status" value="1"/>
</dbReference>
<dbReference type="GO" id="GO:0004803">
    <property type="term" value="F:transposase activity"/>
    <property type="evidence" value="ECO:0007669"/>
    <property type="project" value="InterPro"/>
</dbReference>
<dbReference type="InterPro" id="IPR002686">
    <property type="entry name" value="Transposase_17"/>
</dbReference>
<protein>
    <submittedName>
        <fullName evidence="2">REP element-mobilizing transposase RayT</fullName>
    </submittedName>
</protein>
<dbReference type="GO" id="GO:0006313">
    <property type="term" value="P:DNA transposition"/>
    <property type="evidence" value="ECO:0007669"/>
    <property type="project" value="InterPro"/>
</dbReference>
<keyword evidence="3" id="KW-1185">Reference proteome</keyword>
<gene>
    <name evidence="2" type="ORF">DFQ59_102585</name>
</gene>
<reference evidence="2 3" key="1">
    <citation type="submission" date="2018-07" db="EMBL/GenBank/DDBJ databases">
        <title>Genomic Encyclopedia of Type Strains, Phase IV (KMG-IV): sequencing the most valuable type-strain genomes for metagenomic binning, comparative biology and taxonomic classification.</title>
        <authorList>
            <person name="Goeker M."/>
        </authorList>
    </citation>
    <scope>NUCLEOTIDE SEQUENCE [LARGE SCALE GENOMIC DNA]</scope>
    <source>
        <strain evidence="2 3">DSM 26407</strain>
    </source>
</reference>
<dbReference type="AlphaFoldDB" id="A0A369CGN5"/>
<dbReference type="PANTHER" id="PTHR36966:SF1">
    <property type="entry name" value="REP-ASSOCIATED TYROSINE TRANSPOSASE"/>
    <property type="match status" value="1"/>
</dbReference>
<organism evidence="2 3">
    <name type="scientific">Thioalbus denitrificans</name>
    <dbReference type="NCBI Taxonomy" id="547122"/>
    <lineage>
        <taxon>Bacteria</taxon>
        <taxon>Pseudomonadati</taxon>
        <taxon>Pseudomonadota</taxon>
        <taxon>Gammaproteobacteria</taxon>
        <taxon>Chromatiales</taxon>
        <taxon>Ectothiorhodospiraceae</taxon>
        <taxon>Thioalbus</taxon>
    </lineage>
</organism>
<dbReference type="GO" id="GO:0043565">
    <property type="term" value="F:sequence-specific DNA binding"/>
    <property type="evidence" value="ECO:0007669"/>
    <property type="project" value="TreeGrafter"/>
</dbReference>
<sequence>MMNPRPGHAALRRGRVPISRQPYLITTTTRGRRPFLAQPGAAGIVLECLGWLDGKGRMQLDAAVVMPDHVHFVATLANSELGNLMHSLKSFSANRINGVLEREGPLWARQYHEQAIRTEDGFTRAIQYVLNNPLRSGLVERLDDYPHWYCRYPLLPGV</sequence>
<name>A0A369CGN5_9GAMM</name>
<feature type="domain" description="Transposase IS200-like" evidence="1">
    <location>
        <begin position="18"/>
        <end position="132"/>
    </location>
</feature>
<dbReference type="InterPro" id="IPR052715">
    <property type="entry name" value="RAYT_transposase"/>
</dbReference>
<dbReference type="Gene3D" id="3.30.70.1290">
    <property type="entry name" value="Transposase IS200-like"/>
    <property type="match status" value="1"/>
</dbReference>